<dbReference type="Proteomes" id="UP001500340">
    <property type="component" value="Unassembled WGS sequence"/>
</dbReference>
<name>A0ABP3ICV2_9BACL</name>
<protein>
    <recommendedName>
        <fullName evidence="4">DUF1361 domain-containing protein</fullName>
    </recommendedName>
</protein>
<dbReference type="Pfam" id="PF07099">
    <property type="entry name" value="DUF1361"/>
    <property type="match status" value="1"/>
</dbReference>
<keyword evidence="3" id="KW-1185">Reference proteome</keyword>
<feature type="transmembrane region" description="Helical" evidence="1">
    <location>
        <begin position="79"/>
        <end position="99"/>
    </location>
</feature>
<keyword evidence="1" id="KW-1133">Transmembrane helix</keyword>
<reference evidence="3" key="1">
    <citation type="journal article" date="2019" name="Int. J. Syst. Evol. Microbiol.">
        <title>The Global Catalogue of Microorganisms (GCM) 10K type strain sequencing project: providing services to taxonomists for standard genome sequencing and annotation.</title>
        <authorList>
            <consortium name="The Broad Institute Genomics Platform"/>
            <consortium name="The Broad Institute Genome Sequencing Center for Infectious Disease"/>
            <person name="Wu L."/>
            <person name="Ma J."/>
        </authorList>
    </citation>
    <scope>NUCLEOTIDE SEQUENCE [LARGE SCALE GENOMIC DNA]</scope>
    <source>
        <strain evidence="3">JCM 12774</strain>
    </source>
</reference>
<comment type="caution">
    <text evidence="2">The sequence shown here is derived from an EMBL/GenBank/DDBJ whole genome shotgun (WGS) entry which is preliminary data.</text>
</comment>
<evidence type="ECO:0000256" key="1">
    <source>
        <dbReference type="SAM" id="Phobius"/>
    </source>
</evidence>
<dbReference type="EMBL" id="BAAACX010000013">
    <property type="protein sequence ID" value="GAA0397754.1"/>
    <property type="molecule type" value="Genomic_DNA"/>
</dbReference>
<feature type="transmembrane region" description="Helical" evidence="1">
    <location>
        <begin position="157"/>
        <end position="176"/>
    </location>
</feature>
<evidence type="ECO:0008006" key="4">
    <source>
        <dbReference type="Google" id="ProtNLM"/>
    </source>
</evidence>
<keyword evidence="1" id="KW-0812">Transmembrane</keyword>
<dbReference type="RefSeq" id="WP_343862633.1">
    <property type="nucleotide sequence ID" value="NZ_BAAACX010000013.1"/>
</dbReference>
<feature type="transmembrane region" description="Helical" evidence="1">
    <location>
        <begin position="44"/>
        <end position="67"/>
    </location>
</feature>
<proteinExistence type="predicted"/>
<evidence type="ECO:0000313" key="3">
    <source>
        <dbReference type="Proteomes" id="UP001500340"/>
    </source>
</evidence>
<gene>
    <name evidence="2" type="ORF">GCM10008933_30400</name>
</gene>
<feature type="transmembrane region" description="Helical" evidence="1">
    <location>
        <begin position="211"/>
        <end position="232"/>
    </location>
</feature>
<feature type="transmembrane region" description="Helical" evidence="1">
    <location>
        <begin position="12"/>
        <end position="32"/>
    </location>
</feature>
<feature type="transmembrane region" description="Helical" evidence="1">
    <location>
        <begin position="119"/>
        <end position="145"/>
    </location>
</feature>
<organism evidence="2 3">
    <name type="scientific">Paenibacillus motobuensis</name>
    <dbReference type="NCBI Taxonomy" id="295324"/>
    <lineage>
        <taxon>Bacteria</taxon>
        <taxon>Bacillati</taxon>
        <taxon>Bacillota</taxon>
        <taxon>Bacilli</taxon>
        <taxon>Bacillales</taxon>
        <taxon>Paenibacillaceae</taxon>
        <taxon>Paenibacillus</taxon>
    </lineage>
</organism>
<accession>A0ABP3ICV2</accession>
<keyword evidence="1" id="KW-0472">Membrane</keyword>
<evidence type="ECO:0000313" key="2">
    <source>
        <dbReference type="EMBL" id="GAA0397754.1"/>
    </source>
</evidence>
<dbReference type="InterPro" id="IPR009793">
    <property type="entry name" value="DUF1361"/>
</dbReference>
<sequence>MQQRLKELGYPMKLVIYIMLFIATMIGMKYVAETRLPSGGRPPYLFLIWNTFLAWIPLGFAVMLDLVSLLHSRTVRRGLYLIFGLLWLFFYPNAAYLITDLLHPFVRYPTQSSRFWEDISFWNHLNTVFFTAIIGLALGSLALASVHQLVRRAYGSFVGWCFAIAVLLLSSFGVYLGRFIRWNSWDILRTPIIVLRETAKYFMQIDNLRHAFGFCKWVFLITAFCYLLLYLFGRLGSSMASIEREREHGHEAAKPAAAAENEISRIGERTATAAKNRV</sequence>